<dbReference type="Pfam" id="PF17763">
    <property type="entry name" value="Asparaginase_C"/>
    <property type="match status" value="1"/>
</dbReference>
<dbReference type="EC" id="3.5.1.1" evidence="2"/>
<dbReference type="PANTHER" id="PTHR11707">
    <property type="entry name" value="L-ASPARAGINASE"/>
    <property type="match status" value="1"/>
</dbReference>
<dbReference type="AlphaFoldDB" id="A0A1I5XBQ5"/>
<name>A0A1I5XBQ5_9FIRM</name>
<dbReference type="SMART" id="SM00870">
    <property type="entry name" value="Asparaginase"/>
    <property type="match status" value="1"/>
</dbReference>
<dbReference type="PIRSF" id="PIRSF500176">
    <property type="entry name" value="L_ASNase"/>
    <property type="match status" value="1"/>
</dbReference>
<dbReference type="InterPro" id="IPR006033">
    <property type="entry name" value="AsnA_fam"/>
</dbReference>
<dbReference type="InterPro" id="IPR041725">
    <property type="entry name" value="L-asparaginase_I"/>
</dbReference>
<reference evidence="10" key="1">
    <citation type="submission" date="2016-10" db="EMBL/GenBank/DDBJ databases">
        <authorList>
            <person name="Varghese N."/>
            <person name="Submissions S."/>
        </authorList>
    </citation>
    <scope>NUCLEOTIDE SEQUENCE [LARGE SCALE GENOMIC DNA]</scope>
    <source>
        <strain evidence="10">P18</strain>
    </source>
</reference>
<evidence type="ECO:0000256" key="4">
    <source>
        <dbReference type="PIRSR" id="PIRSR001220-1"/>
    </source>
</evidence>
<dbReference type="PROSITE" id="PS51732">
    <property type="entry name" value="ASN_GLN_ASE_3"/>
    <property type="match status" value="1"/>
</dbReference>
<gene>
    <name evidence="9" type="ORF">SAMN04487928_1305</name>
</gene>
<keyword evidence="10" id="KW-1185">Reference proteome</keyword>
<evidence type="ECO:0000256" key="5">
    <source>
        <dbReference type="PIRSR" id="PIRSR001220-2"/>
    </source>
</evidence>
<dbReference type="FunFam" id="3.40.50.1170:FF:000001">
    <property type="entry name" value="L-asparaginase 2"/>
    <property type="match status" value="1"/>
</dbReference>
<dbReference type="PIRSF" id="PIRSF001220">
    <property type="entry name" value="L-ASNase_gatD"/>
    <property type="match status" value="1"/>
</dbReference>
<dbReference type="SFLD" id="SFLDS00057">
    <property type="entry name" value="Glutaminase/Asparaginase"/>
    <property type="match status" value="1"/>
</dbReference>
<evidence type="ECO:0000259" key="8">
    <source>
        <dbReference type="Pfam" id="PF17763"/>
    </source>
</evidence>
<dbReference type="InterPro" id="IPR037152">
    <property type="entry name" value="L-asparaginase_N_sf"/>
</dbReference>
<dbReference type="Pfam" id="PF00710">
    <property type="entry name" value="Asparaginase"/>
    <property type="match status" value="1"/>
</dbReference>
<dbReference type="CDD" id="cd08963">
    <property type="entry name" value="L-asparaginase_I"/>
    <property type="match status" value="1"/>
</dbReference>
<evidence type="ECO:0000313" key="10">
    <source>
        <dbReference type="Proteomes" id="UP000182624"/>
    </source>
</evidence>
<evidence type="ECO:0000259" key="7">
    <source>
        <dbReference type="Pfam" id="PF00710"/>
    </source>
</evidence>
<evidence type="ECO:0000256" key="6">
    <source>
        <dbReference type="PROSITE-ProRule" id="PRU10100"/>
    </source>
</evidence>
<dbReference type="SUPFAM" id="SSF53774">
    <property type="entry name" value="Glutaminase/Asparaginase"/>
    <property type="match status" value="1"/>
</dbReference>
<feature type="domain" description="Asparaginase/glutaminase C-terminal" evidence="8">
    <location>
        <begin position="205"/>
        <end position="320"/>
    </location>
</feature>
<dbReference type="InterPro" id="IPR006034">
    <property type="entry name" value="Asparaginase/glutaminase-like"/>
</dbReference>
<dbReference type="InterPro" id="IPR036152">
    <property type="entry name" value="Asp/glu_Ase-like_sf"/>
</dbReference>
<feature type="binding site" evidence="5">
    <location>
        <begin position="86"/>
        <end position="87"/>
    </location>
    <ligand>
        <name>substrate</name>
    </ligand>
</feature>
<feature type="active site" description="O-isoaspartyl threonine intermediate" evidence="4">
    <location>
        <position position="13"/>
    </location>
</feature>
<dbReference type="OrthoDB" id="9788068at2"/>
<dbReference type="PROSITE" id="PS00917">
    <property type="entry name" value="ASN_GLN_ASE_2"/>
    <property type="match status" value="1"/>
</dbReference>
<dbReference type="GO" id="GO:0006520">
    <property type="term" value="P:amino acid metabolic process"/>
    <property type="evidence" value="ECO:0007669"/>
    <property type="project" value="InterPro"/>
</dbReference>
<dbReference type="Gene3D" id="3.40.50.1170">
    <property type="entry name" value="L-asparaginase, N-terminal domain"/>
    <property type="match status" value="1"/>
</dbReference>
<evidence type="ECO:0000256" key="3">
    <source>
        <dbReference type="ARBA" id="ARBA00022801"/>
    </source>
</evidence>
<feature type="active site" evidence="6">
    <location>
        <position position="86"/>
    </location>
</feature>
<proteinExistence type="inferred from homology"/>
<organism evidence="9 10">
    <name type="scientific">Butyrivibrio proteoclasticus</name>
    <dbReference type="NCBI Taxonomy" id="43305"/>
    <lineage>
        <taxon>Bacteria</taxon>
        <taxon>Bacillati</taxon>
        <taxon>Bacillota</taxon>
        <taxon>Clostridia</taxon>
        <taxon>Lachnospirales</taxon>
        <taxon>Lachnospiraceae</taxon>
        <taxon>Butyrivibrio</taxon>
    </lineage>
</organism>
<dbReference type="InterPro" id="IPR027474">
    <property type="entry name" value="L-asparaginase_N"/>
</dbReference>
<dbReference type="NCBIfam" id="TIGR00519">
    <property type="entry name" value="asnASE_I"/>
    <property type="match status" value="1"/>
</dbReference>
<dbReference type="PRINTS" id="PR00139">
    <property type="entry name" value="ASNGLNASE"/>
</dbReference>
<comment type="similarity">
    <text evidence="1">Belongs to the asparaginase 1 family.</text>
</comment>
<keyword evidence="3" id="KW-0378">Hydrolase</keyword>
<dbReference type="Gene3D" id="3.40.50.40">
    <property type="match status" value="1"/>
</dbReference>
<dbReference type="EMBL" id="FOXO01000030">
    <property type="protein sequence ID" value="SFQ29077.1"/>
    <property type="molecule type" value="Genomic_DNA"/>
</dbReference>
<dbReference type="RefSeq" id="WP_074890873.1">
    <property type="nucleotide sequence ID" value="NZ_FOXO01000030.1"/>
</dbReference>
<dbReference type="InterPro" id="IPR027473">
    <property type="entry name" value="L-asparaginase_C"/>
</dbReference>
<dbReference type="PANTHER" id="PTHR11707:SF28">
    <property type="entry name" value="60 KDA LYSOPHOSPHOLIPASE"/>
    <property type="match status" value="1"/>
</dbReference>
<sequence>MSKNILIINTGGTLSSVMKENGLAPGLTTIDMQKELHMVSGDTTLEIEDFCSLDSANIFPEDWAKLARRISEVRNDHDGIVVIHGTDTMAYTSSMLSFMLRNINIPVVVTGSQLSITNPVADAMENCRCAIHMAASGIPGVFVAFNRKVILGCRASKVRSLSFDAFESINYPNVATISSLGMSIDEKAVPVRNGVFHLSDSYSTKVCMLKMFPGMHRSLLESLAEQGYKGIYIEAYGIGGLPFVKHDFISTIEKLISNGITVVIGTQCPYEGSKMDVYETGKRSLEIGALQAHDMTSEAALTKLMWILGMTDNSSEIRDYYSINIAGEINTPLNQ</sequence>
<evidence type="ECO:0000256" key="2">
    <source>
        <dbReference type="ARBA" id="ARBA00012920"/>
    </source>
</evidence>
<feature type="domain" description="L-asparaginase N-terminal" evidence="7">
    <location>
        <begin position="4"/>
        <end position="186"/>
    </location>
</feature>
<dbReference type="InterPro" id="IPR040919">
    <property type="entry name" value="Asparaginase_C"/>
</dbReference>
<dbReference type="GO" id="GO:0004067">
    <property type="term" value="F:asparaginase activity"/>
    <property type="evidence" value="ECO:0007669"/>
    <property type="project" value="UniProtKB-UniRule"/>
</dbReference>
<dbReference type="Proteomes" id="UP000182624">
    <property type="component" value="Unassembled WGS sequence"/>
</dbReference>
<feature type="binding site" evidence="5">
    <location>
        <position position="55"/>
    </location>
    <ligand>
        <name>substrate</name>
    </ligand>
</feature>
<evidence type="ECO:0000313" key="9">
    <source>
        <dbReference type="EMBL" id="SFQ29077.1"/>
    </source>
</evidence>
<evidence type="ECO:0000256" key="1">
    <source>
        <dbReference type="ARBA" id="ARBA00010518"/>
    </source>
</evidence>
<protein>
    <recommendedName>
        <fullName evidence="2">asparaginase</fullName>
        <ecNumber evidence="2">3.5.1.1</ecNumber>
    </recommendedName>
</protein>
<accession>A0A1I5XBQ5</accession>
<dbReference type="InterPro" id="IPR027475">
    <property type="entry name" value="Asparaginase/glutaminase_AS2"/>
</dbReference>